<keyword evidence="3" id="KW-0862">Zinc</keyword>
<dbReference type="EMBL" id="JBEDUW010000001">
    <property type="protein sequence ID" value="KAK9947730.1"/>
    <property type="molecule type" value="Genomic_DNA"/>
</dbReference>
<dbReference type="PROSITE" id="PS50115">
    <property type="entry name" value="ARFGAP"/>
    <property type="match status" value="1"/>
</dbReference>
<dbReference type="SUPFAM" id="SSF57863">
    <property type="entry name" value="ArfGap/RecO-like zinc finger"/>
    <property type="match status" value="1"/>
</dbReference>
<feature type="region of interest" description="Disordered" evidence="5">
    <location>
        <begin position="498"/>
        <end position="552"/>
    </location>
</feature>
<evidence type="ECO:0000256" key="4">
    <source>
        <dbReference type="PROSITE-ProRule" id="PRU00288"/>
    </source>
</evidence>
<keyword evidence="8" id="KW-1185">Reference proteome</keyword>
<feature type="compositionally biased region" description="Polar residues" evidence="5">
    <location>
        <begin position="343"/>
        <end position="352"/>
    </location>
</feature>
<keyword evidence="2 4" id="KW-0863">Zinc-finger</keyword>
<dbReference type="AlphaFoldDB" id="A0AAW1YHH6"/>
<accession>A0AAW1YHH6</accession>
<feature type="compositionally biased region" description="Low complexity" evidence="5">
    <location>
        <begin position="323"/>
        <end position="342"/>
    </location>
</feature>
<dbReference type="Proteomes" id="UP001457282">
    <property type="component" value="Unassembled WGS sequence"/>
</dbReference>
<dbReference type="PRINTS" id="PR00405">
    <property type="entry name" value="REVINTRACTNG"/>
</dbReference>
<dbReference type="Pfam" id="PF01412">
    <property type="entry name" value="ArfGap"/>
    <property type="match status" value="1"/>
</dbReference>
<comment type="caution">
    <text evidence="7">The sequence shown here is derived from an EMBL/GenBank/DDBJ whole genome shotgun (WGS) entry which is preliminary data.</text>
</comment>
<reference evidence="7 8" key="1">
    <citation type="journal article" date="2023" name="G3 (Bethesda)">
        <title>A chromosome-length genome assembly and annotation of blackberry (Rubus argutus, cv. 'Hillquist').</title>
        <authorList>
            <person name="Bruna T."/>
            <person name="Aryal R."/>
            <person name="Dudchenko O."/>
            <person name="Sargent D.J."/>
            <person name="Mead D."/>
            <person name="Buti M."/>
            <person name="Cavallini A."/>
            <person name="Hytonen T."/>
            <person name="Andres J."/>
            <person name="Pham M."/>
            <person name="Weisz D."/>
            <person name="Mascagni F."/>
            <person name="Usai G."/>
            <person name="Natali L."/>
            <person name="Bassil N."/>
            <person name="Fernandez G.E."/>
            <person name="Lomsadze A."/>
            <person name="Armour M."/>
            <person name="Olukolu B."/>
            <person name="Poorten T."/>
            <person name="Britton C."/>
            <person name="Davik J."/>
            <person name="Ashrafi H."/>
            <person name="Aiden E.L."/>
            <person name="Borodovsky M."/>
            <person name="Worthington M."/>
        </authorList>
    </citation>
    <scope>NUCLEOTIDE SEQUENCE [LARGE SCALE GENOMIC DNA]</scope>
    <source>
        <strain evidence="7">PI 553951</strain>
    </source>
</reference>
<feature type="domain" description="Arf-GAP" evidence="6">
    <location>
        <begin position="12"/>
        <end position="130"/>
    </location>
</feature>
<protein>
    <recommendedName>
        <fullName evidence="6">Arf-GAP domain-containing protein</fullName>
    </recommendedName>
</protein>
<feature type="compositionally biased region" description="Polar residues" evidence="5">
    <location>
        <begin position="516"/>
        <end position="546"/>
    </location>
</feature>
<evidence type="ECO:0000259" key="6">
    <source>
        <dbReference type="PROSITE" id="PS50115"/>
    </source>
</evidence>
<dbReference type="PANTHER" id="PTHR46085:SF3">
    <property type="entry name" value="ARF GTPASE ACTIVATING PROTEIN"/>
    <property type="match status" value="1"/>
</dbReference>
<feature type="compositionally biased region" description="Basic and acidic residues" evidence="5">
    <location>
        <begin position="175"/>
        <end position="196"/>
    </location>
</feature>
<sequence length="742" mass="79714">MANRVKEDEKNERIIRGLLKLPENRRCINCNSLGPQYVCTNFWTFVCTNCSGIHREFTHRVKSVSMAKFTSQEVKSLQEGGNQRAKELYLKELDPQRNSFPDSSNVERLRDFIKHVYVDRRYTGERNIDKPPRVKMGEKEDSYENRRLDYHGGSRSPPYDDERRYSERSSPGGRSYEEQRSPGYDQESRQYGDSKRSPSRPEIVNDWRRDDRFGNGRRYDDRRISDGDSKLDTKSPERPRDINSSSPPIVRPVRDILGEKTIPLRIIEPPKANSVRATDGSVLTQITASSSSVGSANGNPVEVKLETSGSLIDFDADIEPAPAAAVPQAQQTSATQSYSPQPVNSDSNNNWASFDVAPQMKVSQAPANTNSLESLLSQLSVSAPVPSYVSGTAGNTGAFTAAGQMTAPFGGNSVITPVGHAMLPTATGSHTIAPVTSLSTFPPVGAPVAAPGLAQNFPANAGNFPATGSGQWPSMQHQQPSLFPANGIQSASQQYIPSVGGASSNQPWNLAHAPNAQVQPSNPATQTPQDVSRSNHNVSTIASQPSAGDVKSIGRSELPADLFAMNYSSFPTPVPGWQTGPPHGMGFAMQYNTAVPMPTFQQSLKSANPFDVNSEPPPVQVSTFPPMASSQGALPNVRPPSGLVRTSSLGAPSSAWMPLQSSPYSSGLPLQAPPYASQMPPSAYMGQQIPSSMPPSGYQGAGGFVAEGAAFGSLNMDQQLMGRFSAPATPNPFPSAGGNPFG</sequence>
<evidence type="ECO:0000313" key="7">
    <source>
        <dbReference type="EMBL" id="KAK9947730.1"/>
    </source>
</evidence>
<evidence type="ECO:0000256" key="5">
    <source>
        <dbReference type="SAM" id="MobiDB-lite"/>
    </source>
</evidence>
<keyword evidence="1" id="KW-0479">Metal-binding</keyword>
<proteinExistence type="predicted"/>
<dbReference type="GO" id="GO:0005096">
    <property type="term" value="F:GTPase activator activity"/>
    <property type="evidence" value="ECO:0007669"/>
    <property type="project" value="InterPro"/>
</dbReference>
<dbReference type="CDD" id="cd08838">
    <property type="entry name" value="ArfGap_AGFG"/>
    <property type="match status" value="1"/>
</dbReference>
<dbReference type="InterPro" id="IPR038508">
    <property type="entry name" value="ArfGAP_dom_sf"/>
</dbReference>
<dbReference type="InterPro" id="IPR044820">
    <property type="entry name" value="AGD14-like"/>
</dbReference>
<dbReference type="PANTHER" id="PTHR46085">
    <property type="entry name" value="ARFGAP/RECO-RELATED"/>
    <property type="match status" value="1"/>
</dbReference>
<dbReference type="GO" id="GO:0008270">
    <property type="term" value="F:zinc ion binding"/>
    <property type="evidence" value="ECO:0007669"/>
    <property type="project" value="UniProtKB-KW"/>
</dbReference>
<evidence type="ECO:0000256" key="2">
    <source>
        <dbReference type="ARBA" id="ARBA00022771"/>
    </source>
</evidence>
<dbReference type="FunFam" id="1.10.220.150:FF:000005">
    <property type="entry name" value="Arf-GAP domain and FG repeat-containing protein 1"/>
    <property type="match status" value="1"/>
</dbReference>
<gene>
    <name evidence="7" type="ORF">M0R45_003342</name>
</gene>
<evidence type="ECO:0000256" key="3">
    <source>
        <dbReference type="ARBA" id="ARBA00022833"/>
    </source>
</evidence>
<feature type="compositionally biased region" description="Basic and acidic residues" evidence="5">
    <location>
        <begin position="203"/>
        <end position="241"/>
    </location>
</feature>
<feature type="region of interest" description="Disordered" evidence="5">
    <location>
        <begin position="127"/>
        <end position="251"/>
    </location>
</feature>
<dbReference type="InterPro" id="IPR037278">
    <property type="entry name" value="ARFGAP/RecO"/>
</dbReference>
<evidence type="ECO:0000256" key="1">
    <source>
        <dbReference type="ARBA" id="ARBA00022723"/>
    </source>
</evidence>
<organism evidence="7 8">
    <name type="scientific">Rubus argutus</name>
    <name type="common">Southern blackberry</name>
    <dbReference type="NCBI Taxonomy" id="59490"/>
    <lineage>
        <taxon>Eukaryota</taxon>
        <taxon>Viridiplantae</taxon>
        <taxon>Streptophyta</taxon>
        <taxon>Embryophyta</taxon>
        <taxon>Tracheophyta</taxon>
        <taxon>Spermatophyta</taxon>
        <taxon>Magnoliopsida</taxon>
        <taxon>eudicotyledons</taxon>
        <taxon>Gunneridae</taxon>
        <taxon>Pentapetalae</taxon>
        <taxon>rosids</taxon>
        <taxon>fabids</taxon>
        <taxon>Rosales</taxon>
        <taxon>Rosaceae</taxon>
        <taxon>Rosoideae</taxon>
        <taxon>Rosoideae incertae sedis</taxon>
        <taxon>Rubus</taxon>
    </lineage>
</organism>
<feature type="region of interest" description="Disordered" evidence="5">
    <location>
        <begin position="323"/>
        <end position="352"/>
    </location>
</feature>
<dbReference type="InterPro" id="IPR001164">
    <property type="entry name" value="ArfGAP_dom"/>
</dbReference>
<feature type="compositionally biased region" description="Polar residues" evidence="5">
    <location>
        <begin position="498"/>
        <end position="508"/>
    </location>
</feature>
<evidence type="ECO:0000313" key="8">
    <source>
        <dbReference type="Proteomes" id="UP001457282"/>
    </source>
</evidence>
<feature type="compositionally biased region" description="Basic and acidic residues" evidence="5">
    <location>
        <begin position="127"/>
        <end position="167"/>
    </location>
</feature>
<name>A0AAW1YHH6_RUBAR</name>
<dbReference type="Gene3D" id="1.10.220.150">
    <property type="entry name" value="Arf GTPase activating protein"/>
    <property type="match status" value="1"/>
</dbReference>
<dbReference type="SMART" id="SM00105">
    <property type="entry name" value="ArfGap"/>
    <property type="match status" value="1"/>
</dbReference>